<dbReference type="EMBL" id="JAVRBK010000003">
    <property type="protein sequence ID" value="KAK5647081.1"/>
    <property type="molecule type" value="Genomic_DNA"/>
</dbReference>
<accession>A0AAN7VKA4</accession>
<dbReference type="Pfam" id="PF08487">
    <property type="entry name" value="VIT"/>
    <property type="match status" value="1"/>
</dbReference>
<dbReference type="PANTHER" id="PTHR10338:SF108">
    <property type="entry name" value="INTER-ALPHA-TRYPSIN INHIBITOR HEAVY CHAIN H4-LIKE PROTEIN"/>
    <property type="match status" value="1"/>
</dbReference>
<proteinExistence type="predicted"/>
<feature type="signal peptide" evidence="2">
    <location>
        <begin position="1"/>
        <end position="18"/>
    </location>
</feature>
<dbReference type="InterPro" id="IPR050934">
    <property type="entry name" value="ITIH"/>
</dbReference>
<dbReference type="PROSITE" id="PS50234">
    <property type="entry name" value="VWFA"/>
    <property type="match status" value="1"/>
</dbReference>
<dbReference type="Gene3D" id="3.40.50.410">
    <property type="entry name" value="von Willebrand factor, type A domain"/>
    <property type="match status" value="1"/>
</dbReference>
<dbReference type="SMART" id="SM00609">
    <property type="entry name" value="VIT"/>
    <property type="match status" value="1"/>
</dbReference>
<dbReference type="SUPFAM" id="SSF53300">
    <property type="entry name" value="vWA-like"/>
    <property type="match status" value="1"/>
</dbReference>
<gene>
    <name evidence="5" type="ORF">RI129_005545</name>
</gene>
<dbReference type="InterPro" id="IPR013694">
    <property type="entry name" value="VIT"/>
</dbReference>
<evidence type="ECO:0000259" key="3">
    <source>
        <dbReference type="PROSITE" id="PS50234"/>
    </source>
</evidence>
<dbReference type="Proteomes" id="UP001329430">
    <property type="component" value="Chromosome 3"/>
</dbReference>
<feature type="region of interest" description="Disordered" evidence="1">
    <location>
        <begin position="31"/>
        <end position="50"/>
    </location>
</feature>
<dbReference type="InterPro" id="IPR036465">
    <property type="entry name" value="vWFA_dom_sf"/>
</dbReference>
<sequence length="771" mass="86664">MFGLQLLVFGIIILPALSAPSDIEHAMVISSTESSTKEDGKEGQDTYPTPPTVPQIYEMRIWSNINNRFARTVVVSKVRNFANVAKEVSFSTLLPESAFISGFVMEVEGKNYTAFVKEKEEAKRIYDQAIASGVAAGYVAVNARDSNRFTVSVNIRPEEKAAFYLTYEQFLVRKNELYEQVINIHPGQPVKNLGVQVVISESRKITNLKAPPLRSGNEIGTDKLELDPRADIEIVNDTAATVTFAPNLERQKELAHIFGTKVENGLVGQFVIQYDVERDPQGGEVLVQDGYFVHFFAPTELQPLPKQIVFILDTSGSMRGEKLQQLKEAMSKILDQLNERDLFNLVDFNSNARVWNLDDAAMSVWYPQRTSSEETDTPNLQYIEFPKAYPVNRENIEKARRAVMDLKVDGSTSMCGALKVGLRLVETERIRPQDSIERQPIIIFLTDGRPTDMNTSSIISQITEFNSELRRSAIFALAFGDEVDKTFLQTLAIRNSGFAKPIYVAADTSLQLQDFYRQIASPLLSNVTFKYEPSVTSLTKTEFPIHFGGSEIVVAGYCGTKLPSPTIDSTSTRGRITLKPTVIRTVSNMERLWAYLNINQLLEKKDTSEIESGTFKRKALELALKYSFVTPVSSLVVVKPNYTTSTVDTEQTKQVGHLNRRLYSPRRGSSRMHHAKSVQESELDLLTHTLPWLREILTDDLVKLPQGTYKLGINETISDVVNCPKTPLNQEGRCKLLHNCPKAYPFLRTSLNFFDHFCVLKNEFAGVCCPN</sequence>
<dbReference type="PROSITE" id="PS51468">
    <property type="entry name" value="VIT"/>
    <property type="match status" value="1"/>
</dbReference>
<dbReference type="InterPro" id="IPR002035">
    <property type="entry name" value="VWF_A"/>
</dbReference>
<dbReference type="Pfam" id="PF13768">
    <property type="entry name" value="VWA_3"/>
    <property type="match status" value="1"/>
</dbReference>
<protein>
    <recommendedName>
        <fullName evidence="7">Inter-alpha-trypsin inhibitor heavy chain H4-like</fullName>
    </recommendedName>
</protein>
<evidence type="ECO:0000256" key="1">
    <source>
        <dbReference type="SAM" id="MobiDB-lite"/>
    </source>
</evidence>
<dbReference type="PANTHER" id="PTHR10338">
    <property type="entry name" value="INTER-ALPHA-TRYPSIN INHIBITOR HEAVY CHAIN FAMILY MEMBER"/>
    <property type="match status" value="1"/>
</dbReference>
<feature type="compositionally biased region" description="Basic and acidic residues" evidence="1">
    <location>
        <begin position="35"/>
        <end position="44"/>
    </location>
</feature>
<evidence type="ECO:0000259" key="4">
    <source>
        <dbReference type="PROSITE" id="PS51468"/>
    </source>
</evidence>
<feature type="domain" description="VIT" evidence="4">
    <location>
        <begin position="40"/>
        <end position="169"/>
    </location>
</feature>
<keyword evidence="6" id="KW-1185">Reference proteome</keyword>
<dbReference type="GO" id="GO:0032991">
    <property type="term" value="C:protein-containing complex"/>
    <property type="evidence" value="ECO:0007669"/>
    <property type="project" value="UniProtKB-ARBA"/>
</dbReference>
<comment type="caution">
    <text evidence="5">The sequence shown here is derived from an EMBL/GenBank/DDBJ whole genome shotgun (WGS) entry which is preliminary data.</text>
</comment>
<feature type="chain" id="PRO_5042964264" description="Inter-alpha-trypsin inhibitor heavy chain H4-like" evidence="2">
    <location>
        <begin position="19"/>
        <end position="771"/>
    </location>
</feature>
<dbReference type="AlphaFoldDB" id="A0AAN7VKA4"/>
<organism evidence="5 6">
    <name type="scientific">Pyrocoelia pectoralis</name>
    <dbReference type="NCBI Taxonomy" id="417401"/>
    <lineage>
        <taxon>Eukaryota</taxon>
        <taxon>Metazoa</taxon>
        <taxon>Ecdysozoa</taxon>
        <taxon>Arthropoda</taxon>
        <taxon>Hexapoda</taxon>
        <taxon>Insecta</taxon>
        <taxon>Pterygota</taxon>
        <taxon>Neoptera</taxon>
        <taxon>Endopterygota</taxon>
        <taxon>Coleoptera</taxon>
        <taxon>Polyphaga</taxon>
        <taxon>Elateriformia</taxon>
        <taxon>Elateroidea</taxon>
        <taxon>Lampyridae</taxon>
        <taxon>Lampyrinae</taxon>
        <taxon>Pyrocoelia</taxon>
    </lineage>
</organism>
<evidence type="ECO:0000256" key="2">
    <source>
        <dbReference type="SAM" id="SignalP"/>
    </source>
</evidence>
<keyword evidence="2" id="KW-0732">Signal</keyword>
<dbReference type="SMART" id="SM00327">
    <property type="entry name" value="VWA"/>
    <property type="match status" value="1"/>
</dbReference>
<dbReference type="Pfam" id="PF00092">
    <property type="entry name" value="VWA"/>
    <property type="match status" value="1"/>
</dbReference>
<evidence type="ECO:0000313" key="6">
    <source>
        <dbReference type="Proteomes" id="UP001329430"/>
    </source>
</evidence>
<name>A0AAN7VKA4_9COLE</name>
<reference evidence="5 6" key="1">
    <citation type="journal article" date="2024" name="Insects">
        <title>An Improved Chromosome-Level Genome Assembly of the Firefly Pyrocoelia pectoralis.</title>
        <authorList>
            <person name="Fu X."/>
            <person name="Meyer-Rochow V.B."/>
            <person name="Ballantyne L."/>
            <person name="Zhu X."/>
        </authorList>
    </citation>
    <scope>NUCLEOTIDE SEQUENCE [LARGE SCALE GENOMIC DNA]</scope>
    <source>
        <strain evidence="5">XCY_ONT2</strain>
    </source>
</reference>
<evidence type="ECO:0000313" key="5">
    <source>
        <dbReference type="EMBL" id="KAK5647081.1"/>
    </source>
</evidence>
<feature type="domain" description="VWFA" evidence="3">
    <location>
        <begin position="307"/>
        <end position="519"/>
    </location>
</feature>
<evidence type="ECO:0008006" key="7">
    <source>
        <dbReference type="Google" id="ProtNLM"/>
    </source>
</evidence>